<evidence type="ECO:0000313" key="2">
    <source>
        <dbReference type="Proteomes" id="UP001140234"/>
    </source>
</evidence>
<dbReference type="Proteomes" id="UP001140234">
    <property type="component" value="Unassembled WGS sequence"/>
</dbReference>
<name>A0ACC1JUK6_9FUNG</name>
<proteinExistence type="predicted"/>
<gene>
    <name evidence="1" type="ORF">IWQ57_003924</name>
</gene>
<protein>
    <submittedName>
        <fullName evidence="1">Uncharacterized protein</fullName>
    </submittedName>
</protein>
<organism evidence="1 2">
    <name type="scientific">Coemansia nantahalensis</name>
    <dbReference type="NCBI Taxonomy" id="2789366"/>
    <lineage>
        <taxon>Eukaryota</taxon>
        <taxon>Fungi</taxon>
        <taxon>Fungi incertae sedis</taxon>
        <taxon>Zoopagomycota</taxon>
        <taxon>Kickxellomycotina</taxon>
        <taxon>Kickxellomycetes</taxon>
        <taxon>Kickxellales</taxon>
        <taxon>Kickxellaceae</taxon>
        <taxon>Coemansia</taxon>
    </lineage>
</organism>
<sequence>MKLPSGERKSGIPDDTEMPAPVITRHRWQPCTARWISLSAAAPGSRSARARRFMQREWGAENTAGTVVTITGPGVTKTTVVGPPPTIDDPNGSKADVGASSNLTSIIVASTVTAVALLACTVLFYVYRYRKNRRTYGDDDFFAKGMGGVSPHSRGANTMTTTSPFIPPGQPSSDGYVAEPGHGRFVSVGDNSHLLANQPYRQVHPAPVHYRQQPPPPHNPFSLQPHGQ</sequence>
<keyword evidence="2" id="KW-1185">Reference proteome</keyword>
<comment type="caution">
    <text evidence="1">The sequence shown here is derived from an EMBL/GenBank/DDBJ whole genome shotgun (WGS) entry which is preliminary data.</text>
</comment>
<evidence type="ECO:0000313" key="1">
    <source>
        <dbReference type="EMBL" id="KAJ2767502.1"/>
    </source>
</evidence>
<dbReference type="EMBL" id="JANBUJ010001407">
    <property type="protein sequence ID" value="KAJ2767502.1"/>
    <property type="molecule type" value="Genomic_DNA"/>
</dbReference>
<reference evidence="1" key="1">
    <citation type="submission" date="2022-07" db="EMBL/GenBank/DDBJ databases">
        <title>Phylogenomic reconstructions and comparative analyses of Kickxellomycotina fungi.</title>
        <authorList>
            <person name="Reynolds N.K."/>
            <person name="Stajich J.E."/>
            <person name="Barry K."/>
            <person name="Grigoriev I.V."/>
            <person name="Crous P."/>
            <person name="Smith M.E."/>
        </authorList>
    </citation>
    <scope>NUCLEOTIDE SEQUENCE</scope>
    <source>
        <strain evidence="1">CBS 109366</strain>
    </source>
</reference>
<accession>A0ACC1JUK6</accession>